<evidence type="ECO:0000256" key="1">
    <source>
        <dbReference type="SAM" id="MobiDB-lite"/>
    </source>
</evidence>
<feature type="region of interest" description="Disordered" evidence="1">
    <location>
        <begin position="1"/>
        <end position="26"/>
    </location>
</feature>
<name>A0A8H7JB75_9PLEO</name>
<feature type="compositionally biased region" description="Basic residues" evidence="1">
    <location>
        <begin position="7"/>
        <end position="18"/>
    </location>
</feature>
<dbReference type="Gene3D" id="2.170.270.10">
    <property type="entry name" value="SET domain"/>
    <property type="match status" value="1"/>
</dbReference>
<reference evidence="3" key="1">
    <citation type="submission" date="2018-12" db="EMBL/GenBank/DDBJ databases">
        <authorList>
            <person name="Syme R.A."/>
            <person name="Farfan-Caceres L."/>
            <person name="Lichtenzveig J."/>
        </authorList>
    </citation>
    <scope>NUCLEOTIDE SEQUENCE</scope>
    <source>
        <strain evidence="3">Al4</strain>
    </source>
</reference>
<dbReference type="AlphaFoldDB" id="A0A8H7JB75"/>
<dbReference type="PROSITE" id="PS50280">
    <property type="entry name" value="SET"/>
    <property type="match status" value="1"/>
</dbReference>
<protein>
    <recommendedName>
        <fullName evidence="2">SET domain-containing protein</fullName>
    </recommendedName>
</protein>
<dbReference type="InterPro" id="IPR001214">
    <property type="entry name" value="SET_dom"/>
</dbReference>
<dbReference type="PANTHER" id="PTHR47250:SF3">
    <property type="entry name" value="HISTONE-LYSINE N-METHYLTRANSFERASE SET-6"/>
    <property type="match status" value="1"/>
</dbReference>
<keyword evidence="4" id="KW-1185">Reference proteome</keyword>
<dbReference type="OrthoDB" id="308383at2759"/>
<dbReference type="SUPFAM" id="SSF82199">
    <property type="entry name" value="SET domain"/>
    <property type="match status" value="1"/>
</dbReference>
<evidence type="ECO:0000259" key="2">
    <source>
        <dbReference type="PROSITE" id="PS50280"/>
    </source>
</evidence>
<organism evidence="3 4">
    <name type="scientific">Ascochyta lentis</name>
    <dbReference type="NCBI Taxonomy" id="205686"/>
    <lineage>
        <taxon>Eukaryota</taxon>
        <taxon>Fungi</taxon>
        <taxon>Dikarya</taxon>
        <taxon>Ascomycota</taxon>
        <taxon>Pezizomycotina</taxon>
        <taxon>Dothideomycetes</taxon>
        <taxon>Pleosporomycetidae</taxon>
        <taxon>Pleosporales</taxon>
        <taxon>Pleosporineae</taxon>
        <taxon>Didymellaceae</taxon>
        <taxon>Ascochyta</taxon>
    </lineage>
</organism>
<dbReference type="SMART" id="SM00317">
    <property type="entry name" value="SET"/>
    <property type="match status" value="1"/>
</dbReference>
<gene>
    <name evidence="3" type="ORF">EKO04_002310</name>
</gene>
<dbReference type="EMBL" id="RZGK01000004">
    <property type="protein sequence ID" value="KAF9699552.1"/>
    <property type="molecule type" value="Genomic_DNA"/>
</dbReference>
<dbReference type="Proteomes" id="UP000651452">
    <property type="component" value="Unassembled WGS sequence"/>
</dbReference>
<dbReference type="Pfam" id="PF00856">
    <property type="entry name" value="SET"/>
    <property type="match status" value="1"/>
</dbReference>
<sequence>MPPTPRRSGRPRTPRHSPYRVDYGNSPSDPFVQNKYFYAADAALFAITNPIHTTSTELPATPEKIINIRFDPCKWQNVPRPTNYHGPWPPTSASQLLNTDLTIDEMGGNRAAKQFQKKNGEQINEECLGKFCWQKSGLPKGIYCLELNCDHTFEEWLTGQSRWRERFEIRTIPGMGYGLFSKMNPRVGWKGTWEKDDILGAYLGELIPACTENTDYCHEVTIGPEFQKKSAPMAYIDAEKCGNYVRFCNHSCESNAKIFEARVGKERVLALRATRWIKSGEQICIDYGDDYFRSRQCLCESASCKYPNAVNVVSPVEAVKSARGKTKEVKQPRESRAARYDSVSDIDVEMEVDTETDQ</sequence>
<feature type="domain" description="SET" evidence="2">
    <location>
        <begin position="165"/>
        <end position="288"/>
    </location>
</feature>
<reference evidence="3" key="2">
    <citation type="submission" date="2020-09" db="EMBL/GenBank/DDBJ databases">
        <title>Reference genome assembly for Australian Ascochyta lentis isolate Al4.</title>
        <authorList>
            <person name="Lee R.C."/>
            <person name="Farfan-Caceres L.M."/>
            <person name="Debler J.W."/>
            <person name="Williams A.H."/>
            <person name="Henares B.M."/>
        </authorList>
    </citation>
    <scope>NUCLEOTIDE SEQUENCE</scope>
    <source>
        <strain evidence="3">Al4</strain>
    </source>
</reference>
<dbReference type="PANTHER" id="PTHR47250">
    <property type="entry name" value="HISTONE-LYSINE N-METHYLTRANSFERASE SET-6"/>
    <property type="match status" value="1"/>
</dbReference>
<dbReference type="InterPro" id="IPR046341">
    <property type="entry name" value="SET_dom_sf"/>
</dbReference>
<dbReference type="InterPro" id="IPR053105">
    <property type="entry name" value="Class_V-like_SAM-MTase"/>
</dbReference>
<accession>A0A8H7JB75</accession>
<evidence type="ECO:0000313" key="3">
    <source>
        <dbReference type="EMBL" id="KAF9699552.1"/>
    </source>
</evidence>
<evidence type="ECO:0000313" key="4">
    <source>
        <dbReference type="Proteomes" id="UP000651452"/>
    </source>
</evidence>
<proteinExistence type="predicted"/>
<comment type="caution">
    <text evidence="3">The sequence shown here is derived from an EMBL/GenBank/DDBJ whole genome shotgun (WGS) entry which is preliminary data.</text>
</comment>